<dbReference type="GO" id="GO:0140359">
    <property type="term" value="F:ABC-type transporter activity"/>
    <property type="evidence" value="ECO:0007669"/>
    <property type="project" value="InterPro"/>
</dbReference>
<evidence type="ECO:0000256" key="5">
    <source>
        <dbReference type="ARBA" id="ARBA00022692"/>
    </source>
</evidence>
<dbReference type="PANTHER" id="PTHR30413">
    <property type="entry name" value="INNER MEMBRANE TRANSPORT PERMEASE"/>
    <property type="match status" value="1"/>
</dbReference>
<comment type="subcellular location">
    <subcellularLocation>
        <location evidence="1">Cell membrane</location>
        <topology evidence="1">Multi-pass membrane protein</topology>
    </subcellularLocation>
</comment>
<keyword evidence="5 9" id="KW-0812">Transmembrane</keyword>
<evidence type="ECO:0000256" key="4">
    <source>
        <dbReference type="ARBA" id="ARBA00022475"/>
    </source>
</evidence>
<keyword evidence="12" id="KW-1185">Reference proteome</keyword>
<proteinExistence type="inferred from homology"/>
<keyword evidence="7" id="KW-0625">Polysaccharide transport</keyword>
<dbReference type="OrthoDB" id="9786910at2"/>
<keyword evidence="7" id="KW-0762">Sugar transport</keyword>
<evidence type="ECO:0000256" key="6">
    <source>
        <dbReference type="ARBA" id="ARBA00022989"/>
    </source>
</evidence>
<evidence type="ECO:0000256" key="9">
    <source>
        <dbReference type="SAM" id="Phobius"/>
    </source>
</evidence>
<evidence type="ECO:0000256" key="7">
    <source>
        <dbReference type="ARBA" id="ARBA00023047"/>
    </source>
</evidence>
<keyword evidence="6 9" id="KW-1133">Transmembrane helix</keyword>
<feature type="transmembrane region" description="Helical" evidence="9">
    <location>
        <begin position="263"/>
        <end position="281"/>
    </location>
</feature>
<name>A0A512NBH3_9HYPH</name>
<gene>
    <name evidence="11" type="ORF">RSO01_34620</name>
</gene>
<dbReference type="GO" id="GO:0015920">
    <property type="term" value="P:lipopolysaccharide transport"/>
    <property type="evidence" value="ECO:0007669"/>
    <property type="project" value="TreeGrafter"/>
</dbReference>
<dbReference type="RefSeq" id="WP_147150364.1">
    <property type="nucleotide sequence ID" value="NZ_BKAJ01000061.1"/>
</dbReference>
<evidence type="ECO:0000313" key="11">
    <source>
        <dbReference type="EMBL" id="GEP56296.1"/>
    </source>
</evidence>
<evidence type="ECO:0000259" key="10">
    <source>
        <dbReference type="Pfam" id="PF01061"/>
    </source>
</evidence>
<feature type="transmembrane region" description="Helical" evidence="9">
    <location>
        <begin position="53"/>
        <end position="74"/>
    </location>
</feature>
<feature type="transmembrane region" description="Helical" evidence="9">
    <location>
        <begin position="171"/>
        <end position="194"/>
    </location>
</feature>
<evidence type="ECO:0000256" key="8">
    <source>
        <dbReference type="ARBA" id="ARBA00023136"/>
    </source>
</evidence>
<comment type="similarity">
    <text evidence="2">Belongs to the ABC-2 integral membrane protein family.</text>
</comment>
<feature type="domain" description="ABC-2 type transporter transmembrane" evidence="10">
    <location>
        <begin position="41"/>
        <end position="251"/>
    </location>
</feature>
<evidence type="ECO:0000256" key="2">
    <source>
        <dbReference type="ARBA" id="ARBA00007783"/>
    </source>
</evidence>
<dbReference type="AlphaFoldDB" id="A0A512NBH3"/>
<evidence type="ECO:0000256" key="3">
    <source>
        <dbReference type="ARBA" id="ARBA00022448"/>
    </source>
</evidence>
<dbReference type="EMBL" id="BKAJ01000061">
    <property type="protein sequence ID" value="GEP56296.1"/>
    <property type="molecule type" value="Genomic_DNA"/>
</dbReference>
<organism evidence="11 12">
    <name type="scientific">Reyranella soli</name>
    <dbReference type="NCBI Taxonomy" id="1230389"/>
    <lineage>
        <taxon>Bacteria</taxon>
        <taxon>Pseudomonadati</taxon>
        <taxon>Pseudomonadota</taxon>
        <taxon>Alphaproteobacteria</taxon>
        <taxon>Hyphomicrobiales</taxon>
        <taxon>Reyranellaceae</taxon>
        <taxon>Reyranella</taxon>
    </lineage>
</organism>
<keyword evidence="4" id="KW-1003">Cell membrane</keyword>
<feature type="transmembrane region" description="Helical" evidence="9">
    <location>
        <begin position="94"/>
        <end position="111"/>
    </location>
</feature>
<protein>
    <submittedName>
        <fullName evidence="11">Transport permease protein</fullName>
    </submittedName>
</protein>
<evidence type="ECO:0000256" key="1">
    <source>
        <dbReference type="ARBA" id="ARBA00004651"/>
    </source>
</evidence>
<feature type="transmembrane region" description="Helical" evidence="9">
    <location>
        <begin position="206"/>
        <end position="223"/>
    </location>
</feature>
<sequence length="292" mass="32827">MPSVKVVNGKQIVVEALDPSQRFKRFLAKPLLQMRYNREIILAILRRELASRFTGSAGGWLWAVAAPLFAIAVYTFAFTTKLQMTFVGEQGQKPIAYALFIFAGLIVFNFFSEMAYRSPMLLHEYAHFIKQTIFPSDMLAVISTLRAAAYTGIGAIVMLICVAAVKGGLPWTVIFVPLIFIPLSAFLMGLSWFLSAIGAFTRDAGYLMINIVPLFMFMTPVFFSPGSWSFPWNLAIHGNALTAYVEIMRDLVLTGTLPNPLTVLWALATAIFTFYFGYWFFDRYRNVIVDVI</sequence>
<dbReference type="InterPro" id="IPR013525">
    <property type="entry name" value="ABC2_TM"/>
</dbReference>
<keyword evidence="8 9" id="KW-0472">Membrane</keyword>
<keyword evidence="3" id="KW-0813">Transport</keyword>
<feature type="transmembrane region" description="Helical" evidence="9">
    <location>
        <begin position="147"/>
        <end position="165"/>
    </location>
</feature>
<dbReference type="Proteomes" id="UP000321058">
    <property type="component" value="Unassembled WGS sequence"/>
</dbReference>
<evidence type="ECO:0000313" key="12">
    <source>
        <dbReference type="Proteomes" id="UP000321058"/>
    </source>
</evidence>
<comment type="caution">
    <text evidence="11">The sequence shown here is derived from an EMBL/GenBank/DDBJ whole genome shotgun (WGS) entry which is preliminary data.</text>
</comment>
<dbReference type="GO" id="GO:0015774">
    <property type="term" value="P:polysaccharide transport"/>
    <property type="evidence" value="ECO:0007669"/>
    <property type="project" value="UniProtKB-KW"/>
</dbReference>
<dbReference type="Pfam" id="PF01061">
    <property type="entry name" value="ABC2_membrane"/>
    <property type="match status" value="1"/>
</dbReference>
<dbReference type="PANTHER" id="PTHR30413:SF10">
    <property type="entry name" value="CAPSULE POLYSACCHARIDE EXPORT INNER-MEMBRANE PROTEIN CTRC"/>
    <property type="match status" value="1"/>
</dbReference>
<dbReference type="GO" id="GO:0005886">
    <property type="term" value="C:plasma membrane"/>
    <property type="evidence" value="ECO:0007669"/>
    <property type="project" value="UniProtKB-SubCell"/>
</dbReference>
<accession>A0A512NBH3</accession>
<reference evidence="11 12" key="1">
    <citation type="submission" date="2019-07" db="EMBL/GenBank/DDBJ databases">
        <title>Whole genome shotgun sequence of Reyranella soli NBRC 108950.</title>
        <authorList>
            <person name="Hosoyama A."/>
            <person name="Uohara A."/>
            <person name="Ohji S."/>
            <person name="Ichikawa N."/>
        </authorList>
    </citation>
    <scope>NUCLEOTIDE SEQUENCE [LARGE SCALE GENOMIC DNA]</scope>
    <source>
        <strain evidence="11 12">NBRC 108950</strain>
    </source>
</reference>